<evidence type="ECO:0000259" key="1">
    <source>
        <dbReference type="Pfam" id="PF00535"/>
    </source>
</evidence>
<accession>A0A8J7MET3</accession>
<reference evidence="2" key="1">
    <citation type="submission" date="2021-01" db="EMBL/GenBank/DDBJ databases">
        <title>Modified the classification status of verrucomicrobia.</title>
        <authorList>
            <person name="Feng X."/>
        </authorList>
    </citation>
    <scope>NUCLEOTIDE SEQUENCE</scope>
    <source>
        <strain evidence="2">_KCTC 22039</strain>
    </source>
</reference>
<dbReference type="Pfam" id="PF00535">
    <property type="entry name" value="Glycos_transf_2"/>
    <property type="match status" value="1"/>
</dbReference>
<dbReference type="InterPro" id="IPR001173">
    <property type="entry name" value="Glyco_trans_2-like"/>
</dbReference>
<dbReference type="Proteomes" id="UP000624703">
    <property type="component" value="Unassembled WGS sequence"/>
</dbReference>
<evidence type="ECO:0000313" key="3">
    <source>
        <dbReference type="Proteomes" id="UP000624703"/>
    </source>
</evidence>
<dbReference type="InterPro" id="IPR029044">
    <property type="entry name" value="Nucleotide-diphossugar_trans"/>
</dbReference>
<feature type="domain" description="Glycosyltransferase 2-like" evidence="1">
    <location>
        <begin position="15"/>
        <end position="143"/>
    </location>
</feature>
<dbReference type="AlphaFoldDB" id="A0A8J7MET3"/>
<keyword evidence="3" id="KW-1185">Reference proteome</keyword>
<dbReference type="EMBL" id="JAENIM010000022">
    <property type="protein sequence ID" value="MBK1790519.1"/>
    <property type="molecule type" value="Genomic_DNA"/>
</dbReference>
<dbReference type="RefSeq" id="WP_200310553.1">
    <property type="nucleotide sequence ID" value="NZ_JAENIM010000022.1"/>
</dbReference>
<proteinExistence type="predicted"/>
<name>A0A8J7MET3_9BACT</name>
<sequence length="296" mass="33832">MSSHSQTQYLNSTLCICIAIYNHAEYIEDCLRSIFDQKLPNISVIICDDKSTDNSLQVIGNLSKKWPITILSNKQNKGVSETFNHIYANAPECDYYMNLGSDDRLETGALQKMLTFMQQNQHVAAVTGGYHVIDENGNRSNSGPPAKYTPGPLDAYDWSLGQRELPHPWLMIRAAAHKEMRPIPSYLIFEDLYMVMWLVSEKQTIHCLDDITFSYRQHSSNNSSNHFKTGLAVLETCLEFYSSRIARNYLKCHYFYNKKKLVRFWINTANCFPALHNLSKKQLLHAASSLKASATK</sequence>
<dbReference type="Gene3D" id="3.90.550.10">
    <property type="entry name" value="Spore Coat Polysaccharide Biosynthesis Protein SpsA, Chain A"/>
    <property type="match status" value="1"/>
</dbReference>
<evidence type="ECO:0000313" key="2">
    <source>
        <dbReference type="EMBL" id="MBK1790519.1"/>
    </source>
</evidence>
<dbReference type="PANTHER" id="PTHR22916">
    <property type="entry name" value="GLYCOSYLTRANSFERASE"/>
    <property type="match status" value="1"/>
</dbReference>
<organism evidence="2 3">
    <name type="scientific">Persicirhabdus sediminis</name>
    <dbReference type="NCBI Taxonomy" id="454144"/>
    <lineage>
        <taxon>Bacteria</taxon>
        <taxon>Pseudomonadati</taxon>
        <taxon>Verrucomicrobiota</taxon>
        <taxon>Verrucomicrobiia</taxon>
        <taxon>Verrucomicrobiales</taxon>
        <taxon>Verrucomicrobiaceae</taxon>
        <taxon>Persicirhabdus</taxon>
    </lineage>
</organism>
<dbReference type="SUPFAM" id="SSF53448">
    <property type="entry name" value="Nucleotide-diphospho-sugar transferases"/>
    <property type="match status" value="1"/>
</dbReference>
<comment type="caution">
    <text evidence="2">The sequence shown here is derived from an EMBL/GenBank/DDBJ whole genome shotgun (WGS) entry which is preliminary data.</text>
</comment>
<dbReference type="PANTHER" id="PTHR22916:SF3">
    <property type="entry name" value="UDP-GLCNAC:BETAGAL BETA-1,3-N-ACETYLGLUCOSAMINYLTRANSFERASE-LIKE PROTEIN 1"/>
    <property type="match status" value="1"/>
</dbReference>
<gene>
    <name evidence="2" type="ORF">JIN82_05030</name>
</gene>
<protein>
    <submittedName>
        <fullName evidence="2">Glycosyltransferase</fullName>
    </submittedName>
</protein>
<dbReference type="GO" id="GO:0016758">
    <property type="term" value="F:hexosyltransferase activity"/>
    <property type="evidence" value="ECO:0007669"/>
    <property type="project" value="UniProtKB-ARBA"/>
</dbReference>